<dbReference type="Pfam" id="PF00395">
    <property type="entry name" value="SLH"/>
    <property type="match status" value="1"/>
</dbReference>
<name>A0A371P1R8_9BACL</name>
<dbReference type="RefSeq" id="WP_116049661.1">
    <property type="nucleotide sequence ID" value="NZ_QUBQ01000007.1"/>
</dbReference>
<dbReference type="Proteomes" id="UP000261905">
    <property type="component" value="Unassembled WGS sequence"/>
</dbReference>
<organism evidence="4 5">
    <name type="scientific">Paenibacillus paeoniae</name>
    <dbReference type="NCBI Taxonomy" id="2292705"/>
    <lineage>
        <taxon>Bacteria</taxon>
        <taxon>Bacillati</taxon>
        <taxon>Bacillota</taxon>
        <taxon>Bacilli</taxon>
        <taxon>Bacillales</taxon>
        <taxon>Paenibacillaceae</taxon>
        <taxon>Paenibacillus</taxon>
    </lineage>
</organism>
<keyword evidence="1" id="KW-0732">Signal</keyword>
<dbReference type="AlphaFoldDB" id="A0A371P1R8"/>
<dbReference type="InterPro" id="IPR014755">
    <property type="entry name" value="Cu-Rt/internalin_Ig-like"/>
</dbReference>
<evidence type="ECO:0000313" key="4">
    <source>
        <dbReference type="EMBL" id="REK69548.1"/>
    </source>
</evidence>
<comment type="caution">
    <text evidence="4">The sequence shown here is derived from an EMBL/GenBank/DDBJ whole genome shotgun (WGS) entry which is preliminary data.</text>
</comment>
<protein>
    <submittedName>
        <fullName evidence="4">S-layer homology domain-containing protein</fullName>
    </submittedName>
</protein>
<dbReference type="Gene3D" id="2.60.40.1080">
    <property type="match status" value="2"/>
</dbReference>
<keyword evidence="5" id="KW-1185">Reference proteome</keyword>
<feature type="domain" description="SLH" evidence="3">
    <location>
        <begin position="103"/>
        <end position="166"/>
    </location>
</feature>
<evidence type="ECO:0000313" key="5">
    <source>
        <dbReference type="Proteomes" id="UP000261905"/>
    </source>
</evidence>
<feature type="region of interest" description="Disordered" evidence="2">
    <location>
        <begin position="1"/>
        <end position="23"/>
    </location>
</feature>
<evidence type="ECO:0000259" key="3">
    <source>
        <dbReference type="PROSITE" id="PS51272"/>
    </source>
</evidence>
<feature type="compositionally biased region" description="Polar residues" evidence="2">
    <location>
        <begin position="1"/>
        <end position="17"/>
    </location>
</feature>
<sequence>MRETSNSLSKQNSQQPKQFRGGEKKVMKKSLSLLVAIAMVFSMFAAVTSAAEKQTAGEYLQEIGVIKGNLEGNLNEDKEWKREDLTVLLSRLLGVEKAASEHANNHGFTDVTNSFYDGYISWAKEQGLMEGKGDNKFGYNQPLTNQQFAAVVLRALKIEADYADVPKVAVEKKLVAEGTEFAANALRGVTYEVIVTALNTEVTGTGKKLGTILGLKGFEITALTVETVKATNRATVVVEFNTELGDAKATNFKVHEKGDQFATRTIDKVAVDGKKATLTLNDVLANEKEYTVVVSGLKNKAGDFTLDSASKEFTYNKTTATSISFGATVYGAGDTVKIVIKDANGNDITPNYDLNTAVELQSSQQHVVGRENGVGAIKALVKGFSVVNLKLVDSELETGNTIIDVKETLNAVTTFSKIAIGDQSEDKLSIFANETSGKLFTVEVKDQHGNPLAKDIDFKLSYRSNSPTLLVVDQQGNLTPIGTGTASVTITATDVYQTSRTISKTVNVVVKAEAKATTLNVVPGSVRLVLNKNVPQNLKVELRDQYGDLFTPPTAEKVKFTINADGIVAGFLKGDTGFKEESFTNGEANLSLAAGSNTKSGSATIKVSFGNLSKNVAVSLVEAGNFAGYVAVPEHTTLDLNPTATDKKRKGPEQTTIKVYTKDTNGNYLDEITNFELKFSDDKKVVIADTVTPDPTIVKGGKVGTENVYVTVNDVRIATLAFTVVKTSPVLTSVTQNNNSLNVKTVDGIFTTKLIGQKTPSVDGVFVAYDQYGDKIDINEGSDYAFFTDNNAVVSVDTTKKTVTAVGVGTATITLVIETGKVYHIQVKVQE</sequence>
<dbReference type="Gene3D" id="2.60.40.1220">
    <property type="match status" value="1"/>
</dbReference>
<reference evidence="4 5" key="1">
    <citation type="submission" date="2018-08" db="EMBL/GenBank/DDBJ databases">
        <title>Paenibacillus sp. M4BSY-1, whole genome shotgun sequence.</title>
        <authorList>
            <person name="Tuo L."/>
        </authorList>
    </citation>
    <scope>NUCLEOTIDE SEQUENCE [LARGE SCALE GENOMIC DNA]</scope>
    <source>
        <strain evidence="4 5">M4BSY-1</strain>
    </source>
</reference>
<evidence type="ECO:0000256" key="2">
    <source>
        <dbReference type="SAM" id="MobiDB-lite"/>
    </source>
</evidence>
<dbReference type="OrthoDB" id="1706086at2"/>
<proteinExistence type="predicted"/>
<evidence type="ECO:0000256" key="1">
    <source>
        <dbReference type="ARBA" id="ARBA00022729"/>
    </source>
</evidence>
<accession>A0A371P1R8</accession>
<dbReference type="InterPro" id="IPR008964">
    <property type="entry name" value="Invasin/intimin_cell_adhesion"/>
</dbReference>
<dbReference type="InterPro" id="IPR001119">
    <property type="entry name" value="SLH_dom"/>
</dbReference>
<dbReference type="SUPFAM" id="SSF49373">
    <property type="entry name" value="Invasin/intimin cell-adhesion fragments"/>
    <property type="match status" value="2"/>
</dbReference>
<dbReference type="EMBL" id="QUBQ01000007">
    <property type="protein sequence ID" value="REK69548.1"/>
    <property type="molecule type" value="Genomic_DNA"/>
</dbReference>
<gene>
    <name evidence="4" type="ORF">DX130_23890</name>
</gene>
<dbReference type="PROSITE" id="PS51272">
    <property type="entry name" value="SLH"/>
    <property type="match status" value="1"/>
</dbReference>